<dbReference type="InterPro" id="IPR017871">
    <property type="entry name" value="ABC_transporter-like_CS"/>
</dbReference>
<comment type="caution">
    <text evidence="13">The sequence shown here is derived from an EMBL/GenBank/DDBJ whole genome shotgun (WGS) entry which is preliminary data.</text>
</comment>
<dbReference type="PROSITE" id="PS50893">
    <property type="entry name" value="ABC_TRANSPORTER_2"/>
    <property type="match status" value="2"/>
</dbReference>
<feature type="domain" description="ABC transmembrane type-1" evidence="12">
    <location>
        <begin position="1027"/>
        <end position="1300"/>
    </location>
</feature>
<dbReference type="Pfam" id="PF00005">
    <property type="entry name" value="ABC_tran"/>
    <property type="match status" value="2"/>
</dbReference>
<reference evidence="13" key="1">
    <citation type="submission" date="2020-05" db="EMBL/GenBank/DDBJ databases">
        <title>Mycena genomes resolve the evolution of fungal bioluminescence.</title>
        <authorList>
            <person name="Tsai I.J."/>
        </authorList>
    </citation>
    <scope>NUCLEOTIDE SEQUENCE</scope>
    <source>
        <strain evidence="13">110903Hualien_Pintung</strain>
    </source>
</reference>
<keyword evidence="7 10" id="KW-1133">Transmembrane helix</keyword>
<evidence type="ECO:0000256" key="7">
    <source>
        <dbReference type="ARBA" id="ARBA00022989"/>
    </source>
</evidence>
<feature type="transmembrane region" description="Helical" evidence="10">
    <location>
        <begin position="160"/>
        <end position="178"/>
    </location>
</feature>
<dbReference type="SUPFAM" id="SSF90123">
    <property type="entry name" value="ABC transporter transmembrane region"/>
    <property type="match status" value="2"/>
</dbReference>
<dbReference type="OrthoDB" id="6500128at2759"/>
<feature type="region of interest" description="Disordered" evidence="9">
    <location>
        <begin position="394"/>
        <end position="440"/>
    </location>
</feature>
<evidence type="ECO:0000259" key="11">
    <source>
        <dbReference type="PROSITE" id="PS50893"/>
    </source>
</evidence>
<dbReference type="Gene3D" id="3.40.50.300">
    <property type="entry name" value="P-loop containing nucleotide triphosphate hydrolases"/>
    <property type="match status" value="2"/>
</dbReference>
<dbReference type="FunFam" id="3.40.50.300:FF:000163">
    <property type="entry name" value="Multidrug resistance-associated protein member 4"/>
    <property type="match status" value="1"/>
</dbReference>
<keyword evidence="3 10" id="KW-0812">Transmembrane</keyword>
<evidence type="ECO:0000313" key="13">
    <source>
        <dbReference type="EMBL" id="KAF7322250.1"/>
    </source>
</evidence>
<dbReference type="InterPro" id="IPR050173">
    <property type="entry name" value="ABC_transporter_C-like"/>
</dbReference>
<dbReference type="CDD" id="cd18604">
    <property type="entry name" value="ABC_6TM_VMR1_D2_like"/>
    <property type="match status" value="1"/>
</dbReference>
<dbReference type="InterPro" id="IPR036640">
    <property type="entry name" value="ABC1_TM_sf"/>
</dbReference>
<dbReference type="InterPro" id="IPR027417">
    <property type="entry name" value="P-loop_NTPase"/>
</dbReference>
<evidence type="ECO:0000256" key="9">
    <source>
        <dbReference type="SAM" id="MobiDB-lite"/>
    </source>
</evidence>
<feature type="transmembrane region" description="Helical" evidence="10">
    <location>
        <begin position="93"/>
        <end position="114"/>
    </location>
</feature>
<dbReference type="FunFam" id="1.20.1560.10:FF:000013">
    <property type="entry name" value="ABC transporter C family member 2"/>
    <property type="match status" value="1"/>
</dbReference>
<feature type="transmembrane region" description="Helical" evidence="10">
    <location>
        <begin position="1195"/>
        <end position="1215"/>
    </location>
</feature>
<dbReference type="CDD" id="cd18596">
    <property type="entry name" value="ABC_6TM_VMR1_D1_like"/>
    <property type="match status" value="1"/>
</dbReference>
<feature type="transmembrane region" description="Helical" evidence="10">
    <location>
        <begin position="1245"/>
        <end position="1266"/>
    </location>
</feature>
<evidence type="ECO:0000256" key="2">
    <source>
        <dbReference type="ARBA" id="ARBA00022448"/>
    </source>
</evidence>
<dbReference type="Proteomes" id="UP000613580">
    <property type="component" value="Unassembled WGS sequence"/>
</dbReference>
<dbReference type="GO" id="GO:0016887">
    <property type="term" value="F:ATP hydrolysis activity"/>
    <property type="evidence" value="ECO:0007669"/>
    <property type="project" value="InterPro"/>
</dbReference>
<feature type="transmembrane region" description="Helical" evidence="10">
    <location>
        <begin position="307"/>
        <end position="331"/>
    </location>
</feature>
<keyword evidence="5" id="KW-0547">Nucleotide-binding</keyword>
<evidence type="ECO:0000256" key="5">
    <source>
        <dbReference type="ARBA" id="ARBA00022741"/>
    </source>
</evidence>
<feature type="compositionally biased region" description="Polar residues" evidence="9">
    <location>
        <begin position="413"/>
        <end position="425"/>
    </location>
</feature>
<dbReference type="EMBL" id="JACAZE010000001">
    <property type="protein sequence ID" value="KAF7322250.1"/>
    <property type="molecule type" value="Genomic_DNA"/>
</dbReference>
<evidence type="ECO:0000256" key="10">
    <source>
        <dbReference type="SAM" id="Phobius"/>
    </source>
</evidence>
<evidence type="ECO:0000259" key="12">
    <source>
        <dbReference type="PROSITE" id="PS50929"/>
    </source>
</evidence>
<dbReference type="InterPro" id="IPR011527">
    <property type="entry name" value="ABC1_TM_dom"/>
</dbReference>
<dbReference type="SUPFAM" id="SSF52540">
    <property type="entry name" value="P-loop containing nucleoside triphosphate hydrolases"/>
    <property type="match status" value="2"/>
</dbReference>
<dbReference type="SMART" id="SM00382">
    <property type="entry name" value="AAA"/>
    <property type="match status" value="2"/>
</dbReference>
<feature type="domain" description="ABC transporter" evidence="11">
    <location>
        <begin position="1337"/>
        <end position="1577"/>
    </location>
</feature>
<keyword evidence="2" id="KW-0813">Transport</keyword>
<keyword evidence="8 10" id="KW-0472">Membrane</keyword>
<name>A0A8H6TNF6_MYCCL</name>
<evidence type="ECO:0000313" key="14">
    <source>
        <dbReference type="Proteomes" id="UP000613580"/>
    </source>
</evidence>
<dbReference type="Gene3D" id="1.20.1560.10">
    <property type="entry name" value="ABC transporter type 1, transmembrane domain"/>
    <property type="match status" value="3"/>
</dbReference>
<feature type="transmembrane region" description="Helical" evidence="10">
    <location>
        <begin position="123"/>
        <end position="140"/>
    </location>
</feature>
<dbReference type="InterPro" id="IPR003593">
    <property type="entry name" value="AAA+_ATPase"/>
</dbReference>
<keyword evidence="4" id="KW-0677">Repeat</keyword>
<feature type="domain" description="ABC transmembrane type-1" evidence="12">
    <location>
        <begin position="268"/>
        <end position="676"/>
    </location>
</feature>
<evidence type="ECO:0000256" key="1">
    <source>
        <dbReference type="ARBA" id="ARBA00004141"/>
    </source>
</evidence>
<feature type="transmembrane region" description="Helical" evidence="10">
    <location>
        <begin position="266"/>
        <end position="287"/>
    </location>
</feature>
<accession>A0A8H6TNF6</accession>
<dbReference type="PROSITE" id="PS00211">
    <property type="entry name" value="ABC_TRANSPORTER_1"/>
    <property type="match status" value="1"/>
</dbReference>
<feature type="transmembrane region" description="Helical" evidence="10">
    <location>
        <begin position="69"/>
        <end position="87"/>
    </location>
</feature>
<organism evidence="13 14">
    <name type="scientific">Mycena chlorophos</name>
    <name type="common">Agaric fungus</name>
    <name type="synonym">Agaricus chlorophos</name>
    <dbReference type="NCBI Taxonomy" id="658473"/>
    <lineage>
        <taxon>Eukaryota</taxon>
        <taxon>Fungi</taxon>
        <taxon>Dikarya</taxon>
        <taxon>Basidiomycota</taxon>
        <taxon>Agaricomycotina</taxon>
        <taxon>Agaricomycetes</taxon>
        <taxon>Agaricomycetidae</taxon>
        <taxon>Agaricales</taxon>
        <taxon>Marasmiineae</taxon>
        <taxon>Mycenaceae</taxon>
        <taxon>Mycena</taxon>
    </lineage>
</organism>
<evidence type="ECO:0000256" key="8">
    <source>
        <dbReference type="ARBA" id="ARBA00023136"/>
    </source>
</evidence>
<keyword evidence="14" id="KW-1185">Reference proteome</keyword>
<feature type="transmembrane region" description="Helical" evidence="10">
    <location>
        <begin position="1272"/>
        <end position="1293"/>
    </location>
</feature>
<dbReference type="CDD" id="cd03250">
    <property type="entry name" value="ABCC_MRP_domain1"/>
    <property type="match status" value="1"/>
</dbReference>
<evidence type="ECO:0000256" key="6">
    <source>
        <dbReference type="ARBA" id="ARBA00022840"/>
    </source>
</evidence>
<proteinExistence type="predicted"/>
<feature type="transmembrane region" description="Helical" evidence="10">
    <location>
        <begin position="1060"/>
        <end position="1083"/>
    </location>
</feature>
<feature type="domain" description="ABC transporter" evidence="11">
    <location>
        <begin position="718"/>
        <end position="960"/>
    </location>
</feature>
<feature type="compositionally biased region" description="Basic and acidic residues" evidence="9">
    <location>
        <begin position="426"/>
        <end position="440"/>
    </location>
</feature>
<feature type="transmembrane region" description="Helical" evidence="10">
    <location>
        <begin position="1151"/>
        <end position="1175"/>
    </location>
</feature>
<gene>
    <name evidence="13" type="ORF">HMN09_00002200</name>
</gene>
<dbReference type="GO" id="GO:0016020">
    <property type="term" value="C:membrane"/>
    <property type="evidence" value="ECO:0007669"/>
    <property type="project" value="UniProtKB-SubCell"/>
</dbReference>
<dbReference type="PANTHER" id="PTHR24223">
    <property type="entry name" value="ATP-BINDING CASSETTE SUB-FAMILY C"/>
    <property type="match status" value="1"/>
</dbReference>
<dbReference type="GO" id="GO:0140359">
    <property type="term" value="F:ABC-type transporter activity"/>
    <property type="evidence" value="ECO:0007669"/>
    <property type="project" value="InterPro"/>
</dbReference>
<evidence type="ECO:0000256" key="3">
    <source>
        <dbReference type="ARBA" id="ARBA00022692"/>
    </source>
</evidence>
<protein>
    <submittedName>
        <fullName evidence="13">Multidrug resistance-associated ABC transporter protein</fullName>
    </submittedName>
</protein>
<keyword evidence="6" id="KW-0067">ATP-binding</keyword>
<dbReference type="PROSITE" id="PS50929">
    <property type="entry name" value="ABC_TM1F"/>
    <property type="match status" value="2"/>
</dbReference>
<dbReference type="InterPro" id="IPR003439">
    <property type="entry name" value="ABC_transporter-like_ATP-bd"/>
</dbReference>
<comment type="subcellular location">
    <subcellularLocation>
        <location evidence="1">Membrane</location>
        <topology evidence="1">Multi-pass membrane protein</topology>
    </subcellularLocation>
</comment>
<feature type="transmembrane region" description="Helical" evidence="10">
    <location>
        <begin position="27"/>
        <end position="48"/>
    </location>
</feature>
<dbReference type="Pfam" id="PF00664">
    <property type="entry name" value="ABC_membrane"/>
    <property type="match status" value="2"/>
</dbReference>
<sequence>MDFAPQLQVVLDAQPEPHSAPPGQPELAFPAYATAVSVCVLLVQRLVALRKGSTESFAIGYGLILGWRMARLFACLALLWLSLAVSVETTAGWKSFVVVDGPYLYATVLAALSLNHKKYRQGVVRHANFVLFVAAAVYIYRDIVPLATFTQLPLDHGPKMIAKVALVLFAGIVVPLFTPRMYTPLDPTNPQKEVNPEQTASIFSFTFYFFLDKIIFSAYRNSELPEDQLYALCDTDSAAHLRDRSFKHLETRYLFFSLMRVYWREFSILAVLMVLRSLTAYSGPFALNKLLQYIETREDMDAHVVRPWVWVALIGLGPLLGSLIWQLYVFINTRTLVRTEAILTQLVFAQALRIRMKADVGEKKGEEPTAPVTPAVVEAEELLVDSGSVASEGATATAAEEDGADAEAASTTVQPSSASIKSGTESVKKGGDKKVEEPKKENSVAMVGRINNLVTTDLDNIVDSREFLDLLVYTPLQLSLGVYFLYVLLGWSVWVGVASIVVLVPVPGYMAKLVGKVQKERMKYTDERVSSASEAVNALRMVKLFGWEGKMRERILEKARTRILQLKYIWKRRLLELASSLVKHVTTYSSTMFLAYELLQLHDPRRDDGADLRDIVSPFLYVHAALAPQTMATFIVQALVMRQPLTASKVFASMTIFDFIRDSISRLTWQINQLMTGKVSLDRVNDFLHNTELLDEFETKNTETAALLVGDAAQNEQIGFRNATFAWSKDPNDGARSRSSRQFQLRVDGEVLFERGKINLIVGPTGSGKTSMLMALLGEMHFIPSSPDSWFNLPRTGGVAYATQESWVLNETIRDNIVFDTPYDEVRYKKTLHQCALEPDLALFQAGDQTEVGEKGLTLSGGQKARLTLARAVYSKARILLLDDILAALDVHTATWIVEKLFSGDLIEGRTVLLVTHNIALTQPIADYIVSFGADGRIQAQGAVSEITKRGAVAAQIVADEEALDKQQQVVDPHVPEDTKPKTDEGKLIVAEEVQLGHVSAASLKMFFSAIGGKHPVPFYVLLYGGLFLQWFTQTLRTWLLGYWASQYDDRPADEVDVVLNLTLFCSAVLATIVTLSATYAYFTFAQLRASRIIHTELIDSILAAPLRWLDVTPVSRIIARVTKDIRAVDDSLSQQLWNLSSLVTSMIMRFAAVVLYAPAFFFPAVAVGAFGAWMGQVYIAGQLPVKRIMSNSRAPVLANFGAAIAGLASIRAFGAQEKFSSESMVRIDRYTRAARNFYNLNRWISVRVDVVGALFGGGLAAYLVYVQPISAGSTGFAINMALVFTQMLLWLVRILNDFEVQGNSLERIKSYLDIEHEKLATEAGKPPAYWPASGELVVEGLSARYSEDGPKVLEDVSFSVKAGERVGIGVWSYGFRQGTSSLTLSLLRCIPTDGTVYYDGLDTAKLNLDALRTSITIIPQVPELLSGTLRSNLDPFGERDDADLNAALRAAGLFALQSELDEGRITLDSDVHAGGGNLSVGQRQIFALARAIVRKSKILILDEATSAIGKPVHAIIQKSLREELPSDVSLLTVAHRLQTIMDSDRIMVPESGKTVEYDRPKEPLKSEGGKLRALIDESGDREILYALAGAKVSG</sequence>
<dbReference type="PANTHER" id="PTHR24223:SF356">
    <property type="entry name" value="ATP-BINDING CASSETTE TRANSPORTER ABC4"/>
    <property type="match status" value="1"/>
</dbReference>
<evidence type="ECO:0000256" key="4">
    <source>
        <dbReference type="ARBA" id="ARBA00022737"/>
    </source>
</evidence>
<dbReference type="GO" id="GO:0005524">
    <property type="term" value="F:ATP binding"/>
    <property type="evidence" value="ECO:0007669"/>
    <property type="project" value="UniProtKB-KW"/>
</dbReference>
<dbReference type="CDD" id="cd03244">
    <property type="entry name" value="ABCC_MRP_domain2"/>
    <property type="match status" value="1"/>
</dbReference>